<dbReference type="CDD" id="cd09634">
    <property type="entry name" value="Cas1_I-II-III"/>
    <property type="match status" value="1"/>
</dbReference>
<dbReference type="GO" id="GO:0051607">
    <property type="term" value="P:defense response to virus"/>
    <property type="evidence" value="ECO:0007669"/>
    <property type="project" value="UniProtKB-UniRule"/>
</dbReference>
<dbReference type="InterPro" id="IPR050646">
    <property type="entry name" value="Cas1"/>
</dbReference>
<evidence type="ECO:0000256" key="10">
    <source>
        <dbReference type="HAMAP-Rule" id="MF_01470"/>
    </source>
</evidence>
<comment type="similarity">
    <text evidence="10">Belongs to the CRISPR-associated endonuclease Cas1 family.</text>
</comment>
<dbReference type="AlphaFoldDB" id="A0AAW5WMF5"/>
<dbReference type="HAMAP" id="MF_01470">
    <property type="entry name" value="Cas1"/>
    <property type="match status" value="1"/>
</dbReference>
<keyword evidence="5 10" id="KW-0460">Magnesium</keyword>
<comment type="function">
    <text evidence="10">CRISPR (clustered regularly interspaced short palindromic repeat), is an adaptive immune system that provides protection against mobile genetic elements (viruses, transposable elements and conjugative plasmids). CRISPR clusters contain spacers, sequences complementary to antecedent mobile elements, and target invading nucleic acids. CRISPR clusters are transcribed and processed into CRISPR RNA (crRNA). Acts as a dsDNA endonuclease. Involved in the integration of spacer DNA into the CRISPR cassette.</text>
</comment>
<comment type="subunit">
    <text evidence="9 10">Homodimer, forms a heterotetramer with a Cas2 homodimer.</text>
</comment>
<name>A0AAW5WMF5_STRCR</name>
<reference evidence="11" key="2">
    <citation type="submission" date="2022-02" db="EMBL/GenBank/DDBJ databases">
        <authorList>
            <person name="Christensen J.J.E."/>
            <person name="Jensen C.S."/>
            <person name="Nielsen X.C."/>
            <person name="Dargis R."/>
        </authorList>
    </citation>
    <scope>NUCLEOTIDE SEQUENCE</scope>
    <source>
        <strain evidence="11">K13014465</strain>
    </source>
</reference>
<feature type="binding site" evidence="10">
    <location>
        <position position="237"/>
    </location>
    <ligand>
        <name>Mn(2+)</name>
        <dbReference type="ChEBI" id="CHEBI:29035"/>
    </ligand>
</feature>
<evidence type="ECO:0000256" key="2">
    <source>
        <dbReference type="ARBA" id="ARBA00022723"/>
    </source>
</evidence>
<keyword evidence="7 10" id="KW-0238">DNA-binding</keyword>
<evidence type="ECO:0000256" key="8">
    <source>
        <dbReference type="ARBA" id="ARBA00023211"/>
    </source>
</evidence>
<dbReference type="PANTHER" id="PTHR34353">
    <property type="entry name" value="CRISPR-ASSOCIATED ENDONUCLEASE CAS1 1"/>
    <property type="match status" value="1"/>
</dbReference>
<dbReference type="GO" id="GO:0043571">
    <property type="term" value="P:maintenance of CRISPR repeat elements"/>
    <property type="evidence" value="ECO:0007669"/>
    <property type="project" value="UniProtKB-UniRule"/>
</dbReference>
<keyword evidence="8 10" id="KW-0464">Manganese</keyword>
<reference evidence="11" key="1">
    <citation type="journal article" date="2022" name="Med Res Arch">
        <title>Genomic identification of streptococcal strains and relation to clinical characteristics. A substudy to The Partial Oral Treatment of Endocarditis (POET) Trial.</title>
        <authorList>
            <person name="Christensen J."/>
            <person name="Jensen C."/>
            <person name="Dargis R."/>
            <person name="Nielsen X."/>
            <person name="Pries- Heje M."/>
            <person name="Wiingaard C."/>
            <person name="Ihlemann N."/>
            <person name="Gill S."/>
            <person name="Bruun N."/>
            <person name="Elming H."/>
            <person name="Povlsen J."/>
            <person name="Madsen T."/>
            <person name="Jensen K."/>
            <person name="Fuursted K."/>
            <person name="Ostergaard L."/>
            <person name="Christiansen U."/>
            <person name="Rosenvinge F."/>
            <person name="Helweg-Larsen J."/>
            <person name="Fosbol E."/>
            <person name="Kober L."/>
            <person name="Torp-Pedersen C."/>
            <person name="Tonder N."/>
            <person name="Moser C."/>
            <person name="Iversen K."/>
            <person name="Bundgaard H."/>
        </authorList>
    </citation>
    <scope>NUCLEOTIDE SEQUENCE</scope>
    <source>
        <strain evidence="11">K13014465</strain>
    </source>
</reference>
<feature type="binding site" evidence="10">
    <location>
        <position position="157"/>
    </location>
    <ligand>
        <name>Mn(2+)</name>
        <dbReference type="ChEBI" id="CHEBI:29035"/>
    </ligand>
</feature>
<dbReference type="EC" id="3.1.-.-" evidence="10"/>
<dbReference type="InterPro" id="IPR042206">
    <property type="entry name" value="CRISPR-assoc_Cas1_C"/>
</dbReference>
<dbReference type="NCBIfam" id="TIGR00287">
    <property type="entry name" value="cas1"/>
    <property type="match status" value="1"/>
</dbReference>
<keyword evidence="3 10" id="KW-0255">Endonuclease</keyword>
<dbReference type="Proteomes" id="UP001208029">
    <property type="component" value="Unassembled WGS sequence"/>
</dbReference>
<evidence type="ECO:0000256" key="4">
    <source>
        <dbReference type="ARBA" id="ARBA00022801"/>
    </source>
</evidence>
<dbReference type="PANTHER" id="PTHR34353:SF2">
    <property type="entry name" value="CRISPR-ASSOCIATED ENDONUCLEASE CAS1 1"/>
    <property type="match status" value="1"/>
</dbReference>
<dbReference type="InterPro" id="IPR042211">
    <property type="entry name" value="CRISPR-assoc_Cas1_N"/>
</dbReference>
<comment type="caution">
    <text evidence="11">The sequence shown here is derived from an EMBL/GenBank/DDBJ whole genome shotgun (WGS) entry which is preliminary data.</text>
</comment>
<dbReference type="GO" id="GO:0016787">
    <property type="term" value="F:hydrolase activity"/>
    <property type="evidence" value="ECO:0007669"/>
    <property type="project" value="UniProtKB-KW"/>
</dbReference>
<keyword evidence="6 10" id="KW-0051">Antiviral defense</keyword>
<keyword evidence="4 10" id="KW-0378">Hydrolase</keyword>
<dbReference type="GO" id="GO:0003677">
    <property type="term" value="F:DNA binding"/>
    <property type="evidence" value="ECO:0007669"/>
    <property type="project" value="UniProtKB-KW"/>
</dbReference>
<dbReference type="Pfam" id="PF01867">
    <property type="entry name" value="Cas_Cas1"/>
    <property type="match status" value="1"/>
</dbReference>
<accession>A0AAW5WMF5</accession>
<feature type="binding site" evidence="10">
    <location>
        <position position="222"/>
    </location>
    <ligand>
        <name>Mn(2+)</name>
        <dbReference type="ChEBI" id="CHEBI:29035"/>
    </ligand>
</feature>
<keyword evidence="2 10" id="KW-0479">Metal-binding</keyword>
<evidence type="ECO:0000313" key="12">
    <source>
        <dbReference type="Proteomes" id="UP001208029"/>
    </source>
</evidence>
<evidence type="ECO:0000256" key="7">
    <source>
        <dbReference type="ARBA" id="ARBA00023125"/>
    </source>
</evidence>
<evidence type="ECO:0000256" key="5">
    <source>
        <dbReference type="ARBA" id="ARBA00022842"/>
    </source>
</evidence>
<dbReference type="RefSeq" id="WP_268731382.1">
    <property type="nucleotide sequence ID" value="NZ_JAKUYZ010000008.1"/>
</dbReference>
<evidence type="ECO:0000256" key="3">
    <source>
        <dbReference type="ARBA" id="ARBA00022759"/>
    </source>
</evidence>
<gene>
    <name evidence="10 11" type="primary">cas1</name>
    <name evidence="11" type="ORF">MK546_04710</name>
</gene>
<dbReference type="Gene3D" id="3.100.10.20">
    <property type="entry name" value="CRISPR-associated endonuclease Cas1, N-terminal domain"/>
    <property type="match status" value="1"/>
</dbReference>
<protein>
    <recommendedName>
        <fullName evidence="10">CRISPR-associated endonuclease Cas1</fullName>
        <ecNumber evidence="10">3.1.-.-</ecNumber>
    </recommendedName>
</protein>
<comment type="cofactor">
    <cofactor evidence="10">
        <name>Mg(2+)</name>
        <dbReference type="ChEBI" id="CHEBI:18420"/>
    </cofactor>
    <cofactor evidence="10">
        <name>Mn(2+)</name>
        <dbReference type="ChEBI" id="CHEBI:29035"/>
    </cofactor>
</comment>
<evidence type="ECO:0000313" key="11">
    <source>
        <dbReference type="EMBL" id="MCY7221394.1"/>
    </source>
</evidence>
<evidence type="ECO:0000256" key="9">
    <source>
        <dbReference type="ARBA" id="ARBA00038592"/>
    </source>
</evidence>
<organism evidence="11 12">
    <name type="scientific">Streptococcus cristatus</name>
    <dbReference type="NCBI Taxonomy" id="45634"/>
    <lineage>
        <taxon>Bacteria</taxon>
        <taxon>Bacillati</taxon>
        <taxon>Bacillota</taxon>
        <taxon>Bacilli</taxon>
        <taxon>Lactobacillales</taxon>
        <taxon>Streptococcaceae</taxon>
        <taxon>Streptococcus</taxon>
    </lineage>
</organism>
<sequence length="339" mass="38912">MADLYIQHSSCSLSVREQRVLVRNEEQILLKEISFNLIDNILVFGNAQLSTQLLKALANRDIFVFYFSSKGEFLFSFDSFRKEDFEKQRSQARASFDSDFCLGIARKIAAAKIGNQLNLLQAFDENDLLDEEDFKRFGDALVNLEQARSIAEIMGIEGRLAKSYFYLLNLLVIDGFHFSGRSRRPALDKFNTLLNFGYSILYSCFMGLIRKNGLSLGFGVMHQPHDHHAVLASDLMEEWRPVIVDDTVLGLINRQEILEEHFIEKEDGIFLTPEGIEIFSRAMRERILEIHHYVELDKNRYTFLYAADQQIKSLIRSFEALDPAEYVSSYTGGGKDGLL</sequence>
<dbReference type="GO" id="GO:0046872">
    <property type="term" value="F:metal ion binding"/>
    <property type="evidence" value="ECO:0007669"/>
    <property type="project" value="UniProtKB-UniRule"/>
</dbReference>
<dbReference type="InterPro" id="IPR002729">
    <property type="entry name" value="CRISPR-assoc_Cas1"/>
</dbReference>
<evidence type="ECO:0000256" key="1">
    <source>
        <dbReference type="ARBA" id="ARBA00022722"/>
    </source>
</evidence>
<dbReference type="Gene3D" id="1.20.120.920">
    <property type="entry name" value="CRISPR-associated endonuclease Cas1, C-terminal domain"/>
    <property type="match status" value="1"/>
</dbReference>
<dbReference type="GO" id="GO:0004519">
    <property type="term" value="F:endonuclease activity"/>
    <property type="evidence" value="ECO:0007669"/>
    <property type="project" value="UniProtKB-UniRule"/>
</dbReference>
<keyword evidence="1 10" id="KW-0540">Nuclease</keyword>
<proteinExistence type="inferred from homology"/>
<evidence type="ECO:0000256" key="6">
    <source>
        <dbReference type="ARBA" id="ARBA00023118"/>
    </source>
</evidence>
<dbReference type="EMBL" id="JAKUYZ010000008">
    <property type="protein sequence ID" value="MCY7221394.1"/>
    <property type="molecule type" value="Genomic_DNA"/>
</dbReference>